<dbReference type="AlphaFoldDB" id="A0A1G1ZLM7"/>
<keyword evidence="2" id="KW-0732">Signal</keyword>
<dbReference type="PANTHER" id="PTHR13817">
    <property type="entry name" value="TITIN"/>
    <property type="match status" value="1"/>
</dbReference>
<evidence type="ECO:0000256" key="1">
    <source>
        <dbReference type="ARBA" id="ARBA00022737"/>
    </source>
</evidence>
<dbReference type="InterPro" id="IPR036116">
    <property type="entry name" value="FN3_sf"/>
</dbReference>
<dbReference type="CDD" id="cd00102">
    <property type="entry name" value="IPT"/>
    <property type="match status" value="1"/>
</dbReference>
<gene>
    <name evidence="4" type="ORF">A3A16_03170</name>
</gene>
<sequence>MTRFILILFLILTQLLLAFDYAFAAAAVTAATGGSAISADTAGGSYTALTGPVISEGVTADIGIGTIILNVPSGFIFDTGGTAPTVLVTRIAGSGPNTRNINNVASGTSLAITSITTAQITFTVTDFTSNGVRNSLTWQNVRVRPSAGAPLASGNITKSGTSSIVGVNGTTNFGTLTETAGAKNQLVYTTQPSSSATVATDFATKPVIAVRDQFGNTVTSDSSTTITRTVVLSTQTCGGTSGTGTLTSTPASGAAVTAGVMTYTAMQYSVGESIKICASSSGVTSALSDTITVNNPVPTTTSISPTSKTAGDSGFTLTVNGTNFVSSSVVRFNGSSRTTTFVSSTQLTAAILTGDLTTAGTFSITVFNTTPGGGTSNTQTFTVNAAADTTAPAAVSNLALSNPTTSSLDLAWTAPGDDNNSGTAATYDIRYSTANITDGNFSSATQVTGEPAPQVAGTSQSMTVTGLSANTTYYFAMKTSDEAPNTSALSNVPSLATSAAADTTAPAAISNLTASNPTTSSIDLAWTAPGDDNNSGTAATYDIRYSTANITDGNFSSATQVTGEPTPQVAGTSQSMTVTGLSANTTYYFAMKTSDEAPNTSALSNVPSAATLESADTTAPAAITDLVASDATVSSIKLTWNSPGDDDNMGTATSYDIRYSTLPITESNFSAVTQLAGEPSPAAAGASQNVTVTGLAQDTTYYFAMKTSDEAPNISALSNVVSLATLSEIISPVIIPERDGQVVFPTSVSFSGRAYPGGRVKFFRRSMIDIRETNTYVLDTETTADSSGRFEKKFQALLQGAYFFAVEARDRDNRSSGILSFTVNLISNNKLNADNIFVAPTVDFDPSTATKGNDVKVFGYASPDSLVEIELDKILRYNARSNQQGYYSIAVNTSRFSPKEHFLKAWQVDALGNQSPVSPIKTFKITLLSNPKADFNNDNIINIVDWSIFLFRWRSQDVNLKKLSDLDTNNKVDIVDLSIFLKAIKG</sequence>
<feature type="domain" description="Fibronectin type-III" evidence="3">
    <location>
        <begin position="508"/>
        <end position="614"/>
    </location>
</feature>
<feature type="signal peptide" evidence="2">
    <location>
        <begin position="1"/>
        <end position="24"/>
    </location>
</feature>
<organism evidence="4 5">
    <name type="scientific">Candidatus Harrisonbacteria bacterium RIFCSPLOWO2_01_FULL_44_18</name>
    <dbReference type="NCBI Taxonomy" id="1798407"/>
    <lineage>
        <taxon>Bacteria</taxon>
        <taxon>Candidatus Harrisoniibacteriota</taxon>
    </lineage>
</organism>
<protein>
    <recommendedName>
        <fullName evidence="3">Fibronectin type-III domain-containing protein</fullName>
    </recommendedName>
</protein>
<reference evidence="4 5" key="1">
    <citation type="journal article" date="2016" name="Nat. Commun.">
        <title>Thousands of microbial genomes shed light on interconnected biogeochemical processes in an aquifer system.</title>
        <authorList>
            <person name="Anantharaman K."/>
            <person name="Brown C.T."/>
            <person name="Hug L.A."/>
            <person name="Sharon I."/>
            <person name="Castelle C.J."/>
            <person name="Probst A.J."/>
            <person name="Thomas B.C."/>
            <person name="Singh A."/>
            <person name="Wilkins M.J."/>
            <person name="Karaoz U."/>
            <person name="Brodie E.L."/>
            <person name="Williams K.H."/>
            <person name="Hubbard S.S."/>
            <person name="Banfield J.F."/>
        </authorList>
    </citation>
    <scope>NUCLEOTIDE SEQUENCE [LARGE SCALE GENOMIC DNA]</scope>
</reference>
<proteinExistence type="predicted"/>
<evidence type="ECO:0000313" key="4">
    <source>
        <dbReference type="EMBL" id="OGY65425.1"/>
    </source>
</evidence>
<dbReference type="SUPFAM" id="SSF49265">
    <property type="entry name" value="Fibronectin type III"/>
    <property type="match status" value="2"/>
</dbReference>
<dbReference type="PROSITE" id="PS50853">
    <property type="entry name" value="FN3"/>
    <property type="match status" value="3"/>
</dbReference>
<dbReference type="InterPro" id="IPR013783">
    <property type="entry name" value="Ig-like_fold"/>
</dbReference>
<dbReference type="SUPFAM" id="SSF81296">
    <property type="entry name" value="E set domains"/>
    <property type="match status" value="1"/>
</dbReference>
<evidence type="ECO:0000313" key="5">
    <source>
        <dbReference type="Proteomes" id="UP000177942"/>
    </source>
</evidence>
<dbReference type="Proteomes" id="UP000177942">
    <property type="component" value="Unassembled WGS sequence"/>
</dbReference>
<feature type="chain" id="PRO_5009581849" description="Fibronectin type-III domain-containing protein" evidence="2">
    <location>
        <begin position="25"/>
        <end position="986"/>
    </location>
</feature>
<evidence type="ECO:0000256" key="2">
    <source>
        <dbReference type="SAM" id="SignalP"/>
    </source>
</evidence>
<accession>A0A1G1ZLM7</accession>
<dbReference type="EMBL" id="MHJJ01000010">
    <property type="protein sequence ID" value="OGY65425.1"/>
    <property type="molecule type" value="Genomic_DNA"/>
</dbReference>
<dbReference type="InterPro" id="IPR014756">
    <property type="entry name" value="Ig_E-set"/>
</dbReference>
<dbReference type="Pfam" id="PF00041">
    <property type="entry name" value="fn3"/>
    <property type="match status" value="3"/>
</dbReference>
<dbReference type="Gene3D" id="2.60.40.10">
    <property type="entry name" value="Immunoglobulins"/>
    <property type="match status" value="4"/>
</dbReference>
<name>A0A1G1ZLM7_9BACT</name>
<dbReference type="InterPro" id="IPR003961">
    <property type="entry name" value="FN3_dom"/>
</dbReference>
<dbReference type="SMART" id="SM00060">
    <property type="entry name" value="FN3"/>
    <property type="match status" value="3"/>
</dbReference>
<keyword evidence="1" id="KW-0677">Repeat</keyword>
<feature type="domain" description="Fibronectin type-III" evidence="3">
    <location>
        <begin position="394"/>
        <end position="500"/>
    </location>
</feature>
<dbReference type="PANTHER" id="PTHR13817:SF73">
    <property type="entry name" value="FIBRONECTIN TYPE-III DOMAIN-CONTAINING PROTEIN"/>
    <property type="match status" value="1"/>
</dbReference>
<dbReference type="STRING" id="1798407.A3A16_03170"/>
<dbReference type="CDD" id="cd00063">
    <property type="entry name" value="FN3"/>
    <property type="match status" value="3"/>
</dbReference>
<evidence type="ECO:0000259" key="3">
    <source>
        <dbReference type="PROSITE" id="PS50853"/>
    </source>
</evidence>
<dbReference type="InterPro" id="IPR050964">
    <property type="entry name" value="Striated_Muscle_Regulatory"/>
</dbReference>
<feature type="domain" description="Fibronectin type-III" evidence="3">
    <location>
        <begin position="622"/>
        <end position="728"/>
    </location>
</feature>
<comment type="caution">
    <text evidence="4">The sequence shown here is derived from an EMBL/GenBank/DDBJ whole genome shotgun (WGS) entry which is preliminary data.</text>
</comment>